<dbReference type="NCBIfam" id="TIGR00728">
    <property type="entry name" value="OPT_sfam"/>
    <property type="match status" value="1"/>
</dbReference>
<feature type="transmembrane region" description="Helical" evidence="10">
    <location>
        <begin position="992"/>
        <end position="1013"/>
    </location>
</feature>
<feature type="transmembrane region" description="Helical" evidence="10">
    <location>
        <begin position="1177"/>
        <end position="1199"/>
    </location>
</feature>
<evidence type="ECO:0000256" key="7">
    <source>
        <dbReference type="ARBA" id="ARBA00022989"/>
    </source>
</evidence>
<feature type="transmembrane region" description="Helical" evidence="10">
    <location>
        <begin position="1378"/>
        <end position="1394"/>
    </location>
</feature>
<feature type="region of interest" description="Disordered" evidence="9">
    <location>
        <begin position="106"/>
        <end position="222"/>
    </location>
</feature>
<comment type="similarity">
    <text evidence="2">Belongs to the oligopeptide OPT transporter family.</text>
</comment>
<dbReference type="GO" id="GO:0015031">
    <property type="term" value="P:protein transport"/>
    <property type="evidence" value="ECO:0007669"/>
    <property type="project" value="UniProtKB-KW"/>
</dbReference>
<dbReference type="EMBL" id="CACVBS010000029">
    <property type="protein sequence ID" value="CAA7260420.1"/>
    <property type="molecule type" value="Genomic_DNA"/>
</dbReference>
<sequence length="1482" mass="160775">MQGRPPSSRSHSRPTTSARPLTARDRDYASNNPMGHPPAPYEIEEEYDDESEDEDVFAFLPPTTADQEQQRAQQLAQQQQQATTSPYALGGAGTVAAAAASLQAQYYPQHQQSPFSHSPFAHEPAHPSHHHPSQPPSHFQTNNPYAAPQYPDPTFDPWGRYGGVGAPATPASAPGVNSPAQPDASPALPSAIAAPPSIAPANAPTPAPADDNDNTSNINSNNPYFALAASFPLSAAAAPQSPGRQAIVSPSAAGPGGSTNYSHPTSLSHTHSHSNSQPRSLQPNGLPPPSPSTDSQPSTGYGYPHSHSHSASMAQDNFKLRRLGTGTGVSASERCSGDRDRERAAGVGVGGVVEEAEAEGGEEKRRKEVRPVRVNLPALTSTGAEVKERRRTSNGASSGGVDPDAEESDTAASEKDVQLTKDLEGGDGGRSPVSLVSAVSAVEPTLNEPTLNEHDQANPLSQSPTAQGGGGGKKKSKKRSKRGSGMGTPGTGGASNTTGNGANGSRTPRRRNPNAQPYYAYAAYASAYGYPTRGGTSTSTHRPASAHSPSAPPTFASHTHSHSHAAPPTSASHLTANYPPPTPDGVSHHHPYNANANTNNVNRSGSYIGAGAGKRVDSASLADSLSLEERYAYGYGEDGYATGGGRYTDDNDPYDGRYGERYGYGYGGDRVSYRGRRGDEEEGGGEGEGEGSEEGSDEGSIKMEFDFDAIEEEDSPFPEVRASVSNIDDPDMPAMTIRMWFVGLLLCMTSSALNVFFNFRSPAPTVIPLVLLLISYPFGKFLAFTLPITIYRIPLPHLPRGMFPVHQPTFAPFRLIVNLLLPLTYSRALEFSLNPGPWNIKEHVLVYIMANVAVGNPYALNAIVVSEIFYDIVLGYWFSLTLVLATQLTGFGLAGLCRRFLVWPASMVWPQNLVACTLLNTLHAEDEDDGIGMYGGTAEHGAKGMSRYRFFVICTCASFFWFFLPGYLFSALSVFSFICWAAPTNVPVNQLFGVRTGLGMSVLTFDWSQITWIGSPLMVPWWAEVHIFFGFVLFYWILVPILYYTNSWQLAYFPISANEPFDRFGQSYNITRVLKPDDRFDPEAYHAYSPLYLPATYAMTYLLAFALSTCVIVHTLLYHGRTLINGLKRIRIEADDIHAKLMRNYPEVPDWWYAIGFCVFFSLAIIAVEVWDTGVPVYALLLAVLLPVIYILPSGFIYAMTGQGITLNLLAQIIPGTLLPGQPLANMVFKAYAVQTLSAATSFVQDLKLGHYVKVPPRATFLVQMVATALAAFVQVGVKQWIFDNVPDICQRDQPSSLTCPHNQVFFTASAVWGLIGPTRQFGTGSLYHPHLYAIVVGTVLPVPFFLYQRKYPKSWVRYVSTPVILNGVSSIPPATGINYSSWFAVGFVFQYLIRKRNFAWWSKFNYVLSSALDSGTVISVIVIFFTLQFPKGIPELNWWGNSVYVNTADYQRTPLKSIPEGGLPWSALVIPTATSLPPLPS</sequence>
<evidence type="ECO:0008006" key="13">
    <source>
        <dbReference type="Google" id="ProtNLM"/>
    </source>
</evidence>
<comment type="caution">
    <text evidence="11">The sequence shown here is derived from an EMBL/GenBank/DDBJ whole genome shotgun (WGS) entry which is preliminary data.</text>
</comment>
<name>A0A8S0VTI1_CYCAE</name>
<organism evidence="11 12">
    <name type="scientific">Cyclocybe aegerita</name>
    <name type="common">Black poplar mushroom</name>
    <name type="synonym">Agrocybe aegerita</name>
    <dbReference type="NCBI Taxonomy" id="1973307"/>
    <lineage>
        <taxon>Eukaryota</taxon>
        <taxon>Fungi</taxon>
        <taxon>Dikarya</taxon>
        <taxon>Basidiomycota</taxon>
        <taxon>Agaricomycotina</taxon>
        <taxon>Agaricomycetes</taxon>
        <taxon>Agaricomycetidae</taxon>
        <taxon>Agaricales</taxon>
        <taxon>Agaricineae</taxon>
        <taxon>Bolbitiaceae</taxon>
        <taxon>Cyclocybe</taxon>
    </lineage>
</organism>
<keyword evidence="5" id="KW-0571">Peptide transport</keyword>
<dbReference type="OrthoDB" id="9986677at2759"/>
<dbReference type="PANTHER" id="PTHR22601">
    <property type="entry name" value="ISP4 LIKE PROTEIN"/>
    <property type="match status" value="1"/>
</dbReference>
<feature type="compositionally biased region" description="Low complexity" evidence="9">
    <location>
        <begin position="494"/>
        <end position="505"/>
    </location>
</feature>
<dbReference type="InterPro" id="IPR004813">
    <property type="entry name" value="OPT"/>
</dbReference>
<evidence type="ECO:0000256" key="2">
    <source>
        <dbReference type="ARBA" id="ARBA00008807"/>
    </source>
</evidence>
<feature type="transmembrane region" description="Helical" evidence="10">
    <location>
        <begin position="1406"/>
        <end position="1428"/>
    </location>
</feature>
<feature type="compositionally biased region" description="Basic and acidic residues" evidence="9">
    <location>
        <begin position="361"/>
        <end position="371"/>
    </location>
</feature>
<feature type="compositionally biased region" description="Low complexity" evidence="9">
    <location>
        <begin position="262"/>
        <end position="276"/>
    </location>
</feature>
<feature type="transmembrane region" description="Helical" evidence="10">
    <location>
        <begin position="805"/>
        <end position="823"/>
    </location>
</feature>
<dbReference type="NCBIfam" id="TIGR00727">
    <property type="entry name" value="ISP4_OPT"/>
    <property type="match status" value="1"/>
</dbReference>
<feature type="compositionally biased region" description="Gly residues" evidence="9">
    <location>
        <begin position="484"/>
        <end position="493"/>
    </location>
</feature>
<evidence type="ECO:0000256" key="1">
    <source>
        <dbReference type="ARBA" id="ARBA00004141"/>
    </source>
</evidence>
<evidence type="ECO:0000256" key="5">
    <source>
        <dbReference type="ARBA" id="ARBA00022856"/>
    </source>
</evidence>
<dbReference type="Proteomes" id="UP000467700">
    <property type="component" value="Unassembled WGS sequence"/>
</dbReference>
<feature type="region of interest" description="Disordered" evidence="9">
    <location>
        <begin position="635"/>
        <end position="700"/>
    </location>
</feature>
<dbReference type="GO" id="GO:0035673">
    <property type="term" value="F:oligopeptide transmembrane transporter activity"/>
    <property type="evidence" value="ECO:0007669"/>
    <property type="project" value="InterPro"/>
</dbReference>
<dbReference type="GO" id="GO:0016020">
    <property type="term" value="C:membrane"/>
    <property type="evidence" value="ECO:0007669"/>
    <property type="project" value="UniProtKB-SubCell"/>
</dbReference>
<feature type="region of interest" description="Disordered" evidence="9">
    <location>
        <begin position="530"/>
        <end position="600"/>
    </location>
</feature>
<feature type="compositionally biased region" description="Low complexity" evidence="9">
    <location>
        <begin position="431"/>
        <end position="442"/>
    </location>
</feature>
<dbReference type="Pfam" id="PF03169">
    <property type="entry name" value="OPT"/>
    <property type="match status" value="1"/>
</dbReference>
<feature type="compositionally biased region" description="Low complexity" evidence="9">
    <location>
        <begin position="539"/>
        <end position="573"/>
    </location>
</feature>
<reference evidence="11 12" key="1">
    <citation type="submission" date="2020-01" db="EMBL/GenBank/DDBJ databases">
        <authorList>
            <person name="Gupta K D."/>
        </authorList>
    </citation>
    <scope>NUCLEOTIDE SEQUENCE [LARGE SCALE GENOMIC DNA]</scope>
</reference>
<feature type="compositionally biased region" description="Basic residues" evidence="9">
    <location>
        <begin position="472"/>
        <end position="482"/>
    </location>
</feature>
<feature type="transmembrane region" description="Helical" evidence="10">
    <location>
        <begin position="769"/>
        <end position="793"/>
    </location>
</feature>
<keyword evidence="4 10" id="KW-0812">Transmembrane</keyword>
<protein>
    <recommendedName>
        <fullName evidence="13">Oligopeptide transporter</fullName>
    </recommendedName>
</protein>
<evidence type="ECO:0000256" key="8">
    <source>
        <dbReference type="ARBA" id="ARBA00023136"/>
    </source>
</evidence>
<feature type="transmembrane region" description="Helical" evidence="10">
    <location>
        <begin position="739"/>
        <end position="757"/>
    </location>
</feature>
<accession>A0A8S0VTI1</accession>
<keyword evidence="6" id="KW-0653">Protein transport</keyword>
<comment type="subcellular location">
    <subcellularLocation>
        <location evidence="1">Membrane</location>
        <topology evidence="1">Multi-pass membrane protein</topology>
    </subcellularLocation>
</comment>
<feature type="compositionally biased region" description="Low complexity" evidence="9">
    <location>
        <begin position="182"/>
        <end position="204"/>
    </location>
</feature>
<keyword evidence="12" id="KW-1185">Reference proteome</keyword>
<feature type="compositionally biased region" description="Basic and acidic residues" evidence="9">
    <location>
        <begin position="412"/>
        <end position="424"/>
    </location>
</feature>
<evidence type="ECO:0000256" key="10">
    <source>
        <dbReference type="SAM" id="Phobius"/>
    </source>
</evidence>
<feature type="transmembrane region" description="Helical" evidence="10">
    <location>
        <begin position="1151"/>
        <end position="1171"/>
    </location>
</feature>
<feature type="transmembrane region" description="Helical" evidence="10">
    <location>
        <begin position="876"/>
        <end position="897"/>
    </location>
</feature>
<proteinExistence type="inferred from homology"/>
<keyword evidence="3" id="KW-0813">Transport</keyword>
<keyword evidence="8 10" id="KW-0472">Membrane</keyword>
<feature type="transmembrane region" description="Helical" evidence="10">
    <location>
        <begin position="1331"/>
        <end position="1348"/>
    </location>
</feature>
<feature type="transmembrane region" description="Helical" evidence="10">
    <location>
        <begin position="844"/>
        <end position="870"/>
    </location>
</feature>
<feature type="transmembrane region" description="Helical" evidence="10">
    <location>
        <begin position="1098"/>
        <end position="1119"/>
    </location>
</feature>
<evidence type="ECO:0000256" key="3">
    <source>
        <dbReference type="ARBA" id="ARBA00022448"/>
    </source>
</evidence>
<evidence type="ECO:0000256" key="4">
    <source>
        <dbReference type="ARBA" id="ARBA00022692"/>
    </source>
</evidence>
<feature type="compositionally biased region" description="Low complexity" evidence="9">
    <location>
        <begin position="1"/>
        <end position="20"/>
    </location>
</feature>
<feature type="compositionally biased region" description="Acidic residues" evidence="9">
    <location>
        <begin position="680"/>
        <end position="697"/>
    </location>
</feature>
<gene>
    <name evidence="11" type="ORF">AAE3_LOCUS2727</name>
</gene>
<feature type="region of interest" description="Disordered" evidence="9">
    <location>
        <begin position="235"/>
        <end position="518"/>
    </location>
</feature>
<feature type="compositionally biased region" description="Basic and acidic residues" evidence="9">
    <location>
        <begin position="335"/>
        <end position="344"/>
    </location>
</feature>
<feature type="transmembrane region" description="Helical" evidence="10">
    <location>
        <begin position="950"/>
        <end position="972"/>
    </location>
</feature>
<evidence type="ECO:0000256" key="9">
    <source>
        <dbReference type="SAM" id="MobiDB-lite"/>
    </source>
</evidence>
<evidence type="ECO:0000313" key="12">
    <source>
        <dbReference type="Proteomes" id="UP000467700"/>
    </source>
</evidence>
<feature type="compositionally biased region" description="Acidic residues" evidence="9">
    <location>
        <begin position="42"/>
        <end position="56"/>
    </location>
</feature>
<feature type="compositionally biased region" description="Low complexity" evidence="9">
    <location>
        <begin position="63"/>
        <end position="84"/>
    </location>
</feature>
<evidence type="ECO:0000313" key="11">
    <source>
        <dbReference type="EMBL" id="CAA7260420.1"/>
    </source>
</evidence>
<dbReference type="InterPro" id="IPR004648">
    <property type="entry name" value="Oligpept_transpt"/>
</dbReference>
<feature type="transmembrane region" description="Helical" evidence="10">
    <location>
        <begin position="1025"/>
        <end position="1044"/>
    </location>
</feature>
<evidence type="ECO:0000256" key="6">
    <source>
        <dbReference type="ARBA" id="ARBA00022927"/>
    </source>
</evidence>
<keyword evidence="7 10" id="KW-1133">Transmembrane helix</keyword>
<feature type="region of interest" description="Disordered" evidence="9">
    <location>
        <begin position="1"/>
        <end position="84"/>
    </location>
</feature>